<evidence type="ECO:0000256" key="3">
    <source>
        <dbReference type="ARBA" id="ARBA00023052"/>
    </source>
</evidence>
<proteinExistence type="inferred from homology"/>
<dbReference type="GO" id="GO:0005975">
    <property type="term" value="P:carbohydrate metabolic process"/>
    <property type="evidence" value="ECO:0007669"/>
    <property type="project" value="InterPro"/>
</dbReference>
<evidence type="ECO:0000256" key="1">
    <source>
        <dbReference type="ARBA" id="ARBA00001964"/>
    </source>
</evidence>
<evidence type="ECO:0000256" key="2">
    <source>
        <dbReference type="ARBA" id="ARBA00005623"/>
    </source>
</evidence>
<dbReference type="InterPro" id="IPR018969">
    <property type="entry name" value="Xul5P/Fru6P_PKetolase_C"/>
</dbReference>
<feature type="region of interest" description="Disordered" evidence="5">
    <location>
        <begin position="82"/>
        <end position="135"/>
    </location>
</feature>
<dbReference type="InterPro" id="IPR009014">
    <property type="entry name" value="Transketo_C/PFOR_II"/>
</dbReference>
<reference evidence="8 9" key="1">
    <citation type="submission" date="2016-01" db="EMBL/GenBank/DDBJ databases">
        <title>The new phylogeny of the genus Mycobacterium.</title>
        <authorList>
            <person name="Tarcisio F."/>
            <person name="Conor M."/>
            <person name="Antonella G."/>
            <person name="Elisabetta G."/>
            <person name="Giulia F.S."/>
            <person name="Sara T."/>
            <person name="Anna F."/>
            <person name="Clotilde B."/>
            <person name="Roberto B."/>
            <person name="Veronica D.S."/>
            <person name="Fabio R."/>
            <person name="Monica P."/>
            <person name="Olivier J."/>
            <person name="Enrico T."/>
            <person name="Nicola S."/>
        </authorList>
    </citation>
    <scope>NUCLEOTIDE SEQUENCE [LARGE SCALE GENOMIC DNA]</scope>
    <source>
        <strain evidence="8 9">DSM 44160</strain>
    </source>
</reference>
<evidence type="ECO:0000313" key="8">
    <source>
        <dbReference type="EMBL" id="ORV69319.1"/>
    </source>
</evidence>
<organism evidence="8 9">
    <name type="scientific">Mycobacterium gordonae</name>
    <dbReference type="NCBI Taxonomy" id="1778"/>
    <lineage>
        <taxon>Bacteria</taxon>
        <taxon>Bacillati</taxon>
        <taxon>Actinomycetota</taxon>
        <taxon>Actinomycetes</taxon>
        <taxon>Mycobacteriales</taxon>
        <taxon>Mycobacteriaceae</taxon>
        <taxon>Mycobacterium</taxon>
    </lineage>
</organism>
<comment type="similarity">
    <text evidence="2">Belongs to the XFP family.</text>
</comment>
<dbReference type="PANTHER" id="PTHR31273:SF0">
    <property type="entry name" value="PHOSPHOKETOLASE-RELATED"/>
    <property type="match status" value="1"/>
</dbReference>
<comment type="caution">
    <text evidence="8">The sequence shown here is derived from an EMBL/GenBank/DDBJ whole genome shotgun (WGS) entry which is preliminary data.</text>
</comment>
<dbReference type="GO" id="GO:0000287">
    <property type="term" value="F:magnesium ion binding"/>
    <property type="evidence" value="ECO:0007669"/>
    <property type="project" value="UniProtKB-ARBA"/>
</dbReference>
<name>A0A1X1VK03_MYCGO</name>
<keyword evidence="3" id="KW-0786">Thiamine pyrophosphate</keyword>
<dbReference type="Pfam" id="PF09364">
    <property type="entry name" value="XFP_N"/>
    <property type="match status" value="1"/>
</dbReference>
<sequence>MSAAELAAIDAWWRAANYLAVGQIYLVDNPLLREPLRPEHIKARLLGHFGTVPGLNLVWAHANRHIIRRDLNAVFVAGPGHGEPGPRAVAPTAGARHQRGRPDAPATRHRTPPRPARPRIRRPVHPKQPDHLRLPRLPLADPPAHLPAHQPPNLHVRGYKERGTTTTPFDMVMLNDLDRYHLVIDVIDRVPGLGATAAALRQDMIDARLHARNWTREHGTDTPEITHWTWPG</sequence>
<keyword evidence="4" id="KW-0456">Lyase</keyword>
<dbReference type="PANTHER" id="PTHR31273">
    <property type="entry name" value="PHOSPHOKETOLASE-RELATED"/>
    <property type="match status" value="1"/>
</dbReference>
<dbReference type="GO" id="GO:0016832">
    <property type="term" value="F:aldehyde-lyase activity"/>
    <property type="evidence" value="ECO:0007669"/>
    <property type="project" value="InterPro"/>
</dbReference>
<dbReference type="Proteomes" id="UP000193928">
    <property type="component" value="Unassembled WGS sequence"/>
</dbReference>
<dbReference type="EMBL" id="LQOY01000234">
    <property type="protein sequence ID" value="ORV69319.1"/>
    <property type="molecule type" value="Genomic_DNA"/>
</dbReference>
<evidence type="ECO:0008006" key="10">
    <source>
        <dbReference type="Google" id="ProtNLM"/>
    </source>
</evidence>
<evidence type="ECO:0000256" key="5">
    <source>
        <dbReference type="SAM" id="MobiDB-lite"/>
    </source>
</evidence>
<evidence type="ECO:0000256" key="4">
    <source>
        <dbReference type="ARBA" id="ARBA00023239"/>
    </source>
</evidence>
<dbReference type="InterPro" id="IPR018970">
    <property type="entry name" value="Xul5P/Fru6P_PKetolase_N"/>
</dbReference>
<accession>A0A1X1VK03</accession>
<comment type="cofactor">
    <cofactor evidence="1">
        <name>thiamine diphosphate</name>
        <dbReference type="ChEBI" id="CHEBI:58937"/>
    </cofactor>
</comment>
<dbReference type="Gene3D" id="3.40.50.970">
    <property type="match status" value="1"/>
</dbReference>
<feature type="domain" description="Xylulose 5-phosphate/Fructose 6-phosphate phosphoketolase C-terminal" evidence="6">
    <location>
        <begin position="150"/>
        <end position="230"/>
    </location>
</feature>
<dbReference type="InterPro" id="IPR029061">
    <property type="entry name" value="THDP-binding"/>
</dbReference>
<feature type="domain" description="Xylulose 5-phosphate/Fructose 6-phosphate phosphoketolase N-terminal" evidence="7">
    <location>
        <begin position="2"/>
        <end position="85"/>
    </location>
</feature>
<evidence type="ECO:0000313" key="9">
    <source>
        <dbReference type="Proteomes" id="UP000193928"/>
    </source>
</evidence>
<gene>
    <name evidence="8" type="ORF">AWC08_06465</name>
</gene>
<feature type="compositionally biased region" description="Basic residues" evidence="5">
    <location>
        <begin position="107"/>
        <end position="125"/>
    </location>
</feature>
<dbReference type="InterPro" id="IPR005593">
    <property type="entry name" value="Xul5P/Fru6P_PKetolase"/>
</dbReference>
<dbReference type="Gene3D" id="3.40.50.920">
    <property type="match status" value="1"/>
</dbReference>
<dbReference type="AlphaFoldDB" id="A0A1X1VK03"/>
<evidence type="ECO:0000259" key="7">
    <source>
        <dbReference type="Pfam" id="PF09364"/>
    </source>
</evidence>
<dbReference type="SUPFAM" id="SSF52518">
    <property type="entry name" value="Thiamin diphosphate-binding fold (THDP-binding)"/>
    <property type="match status" value="1"/>
</dbReference>
<keyword evidence="9" id="KW-1185">Reference proteome</keyword>
<protein>
    <recommendedName>
        <fullName evidence="10">Xylulose 5-phosphate/Fructose 6-phosphate phosphoketolase C-terminal domain-containing protein</fullName>
    </recommendedName>
</protein>
<evidence type="ECO:0000259" key="6">
    <source>
        <dbReference type="Pfam" id="PF09363"/>
    </source>
</evidence>
<dbReference type="Pfam" id="PF09363">
    <property type="entry name" value="XFP_C"/>
    <property type="match status" value="1"/>
</dbReference>